<name>A0A7Z0PHG2_9FUSO</name>
<evidence type="ECO:0000256" key="3">
    <source>
        <dbReference type="SAM" id="SignalP"/>
    </source>
</evidence>
<reference evidence="5 6" key="1">
    <citation type="submission" date="2020-05" db="EMBL/GenBank/DDBJ databases">
        <title>Streptobacillus felis strain LHL191014123.</title>
        <authorList>
            <person name="Fawzy A."/>
            <person name="Rau J."/>
            <person name="Risse K."/>
            <person name="Schauerte N."/>
            <person name="Geiger C."/>
            <person name="Blom J."/>
            <person name="Imirzalioglu C."/>
            <person name="Falgenhauer J."/>
            <person name="Bach A."/>
            <person name="Herden C."/>
            <person name="Eisenberg T."/>
        </authorList>
    </citation>
    <scope>NUCLEOTIDE SEQUENCE [LARGE SCALE GENOMIC DNA]</scope>
    <source>
        <strain evidence="5 6">LHL191014123</strain>
    </source>
</reference>
<accession>A0A7Z0PHG2</accession>
<organism evidence="5 6">
    <name type="scientific">Streptobacillus felis</name>
    <dbReference type="NCBI Taxonomy" id="1384509"/>
    <lineage>
        <taxon>Bacteria</taxon>
        <taxon>Fusobacteriati</taxon>
        <taxon>Fusobacteriota</taxon>
        <taxon>Fusobacteriia</taxon>
        <taxon>Fusobacteriales</taxon>
        <taxon>Leptotrichiaceae</taxon>
        <taxon>Streptobacillus</taxon>
    </lineage>
</organism>
<keyword evidence="2" id="KW-0378">Hydrolase</keyword>
<feature type="signal peptide" evidence="3">
    <location>
        <begin position="1"/>
        <end position="22"/>
    </location>
</feature>
<evidence type="ECO:0000256" key="1">
    <source>
        <dbReference type="ARBA" id="ARBA00009580"/>
    </source>
</evidence>
<dbReference type="RefSeq" id="WP_067319870.1">
    <property type="nucleotide sequence ID" value="NZ_CBCRWS010000014.1"/>
</dbReference>
<dbReference type="AlphaFoldDB" id="A0A7Z0PHG2"/>
<dbReference type="InterPro" id="IPR057023">
    <property type="entry name" value="PTP-SAK"/>
</dbReference>
<dbReference type="PANTHER" id="PTHR31126">
    <property type="entry name" value="TYROSINE-PROTEIN PHOSPHATASE"/>
    <property type="match status" value="1"/>
</dbReference>
<dbReference type="SUPFAM" id="SSF52799">
    <property type="entry name" value="(Phosphotyrosine protein) phosphatases II"/>
    <property type="match status" value="1"/>
</dbReference>
<evidence type="ECO:0000313" key="5">
    <source>
        <dbReference type="EMBL" id="NYV28075.1"/>
    </source>
</evidence>
<evidence type="ECO:0000313" key="6">
    <source>
        <dbReference type="Proteomes" id="UP000526184"/>
    </source>
</evidence>
<feature type="domain" description="Tyrosine specific protein phosphatases" evidence="4">
    <location>
        <begin position="95"/>
        <end position="149"/>
    </location>
</feature>
<gene>
    <name evidence="5" type="ORF">HP397_04510</name>
</gene>
<comment type="similarity">
    <text evidence="1">Belongs to the protein-tyrosine phosphatase family.</text>
</comment>
<dbReference type="Gene3D" id="3.90.190.10">
    <property type="entry name" value="Protein tyrosine phosphatase superfamily"/>
    <property type="match status" value="1"/>
</dbReference>
<dbReference type="InterPro" id="IPR029021">
    <property type="entry name" value="Prot-tyrosine_phosphatase-like"/>
</dbReference>
<protein>
    <submittedName>
        <fullName evidence="5">Tyrosine-protein phosphatase</fullName>
    </submittedName>
</protein>
<evidence type="ECO:0000259" key="4">
    <source>
        <dbReference type="PROSITE" id="PS50056"/>
    </source>
</evidence>
<dbReference type="PROSITE" id="PS00383">
    <property type="entry name" value="TYR_PHOSPHATASE_1"/>
    <property type="match status" value="1"/>
</dbReference>
<comment type="caution">
    <text evidence="5">The sequence shown here is derived from an EMBL/GenBank/DDBJ whole genome shotgun (WGS) entry which is preliminary data.</text>
</comment>
<dbReference type="InterPro" id="IPR016130">
    <property type="entry name" value="Tyr_Pase_AS"/>
</dbReference>
<dbReference type="PROSITE" id="PS50056">
    <property type="entry name" value="TYR_PHOSPHATASE_2"/>
    <property type="match status" value="1"/>
</dbReference>
<sequence length="181" mass="21191">MKKILAILLIFLSVLTFSSDWATLIDKTTNMYRLDENVYRSKQLSIDDMKLLQEYDIKTIISLRYFGRNKDEKVFGDTELNLISRPLKTWNISPKEIALILNDIQKGKEKGNVLIHCYHGSDRTGLISAMYRIIYQGWDNAEALKELKEGPYGYHKIWINIPRMFTDEVINEIKNELKVLD</sequence>
<keyword evidence="3" id="KW-0732">Signal</keyword>
<dbReference type="Proteomes" id="UP000526184">
    <property type="component" value="Unassembled WGS sequence"/>
</dbReference>
<dbReference type="OrthoDB" id="9814896at2"/>
<dbReference type="InterPro" id="IPR000387">
    <property type="entry name" value="Tyr_Pase_dom"/>
</dbReference>
<dbReference type="GO" id="GO:0016791">
    <property type="term" value="F:phosphatase activity"/>
    <property type="evidence" value="ECO:0007669"/>
    <property type="project" value="UniProtKB-ARBA"/>
</dbReference>
<dbReference type="EMBL" id="JABMKT010000020">
    <property type="protein sequence ID" value="NYV28075.1"/>
    <property type="molecule type" value="Genomic_DNA"/>
</dbReference>
<feature type="chain" id="PRO_5030898172" evidence="3">
    <location>
        <begin position="23"/>
        <end position="181"/>
    </location>
</feature>
<proteinExistence type="inferred from homology"/>
<evidence type="ECO:0000256" key="2">
    <source>
        <dbReference type="ARBA" id="ARBA00022801"/>
    </source>
</evidence>
<keyword evidence="6" id="KW-1185">Reference proteome</keyword>
<dbReference type="Pfam" id="PF22784">
    <property type="entry name" value="PTP-SAK"/>
    <property type="match status" value="1"/>
</dbReference>
<dbReference type="PANTHER" id="PTHR31126:SF72">
    <property type="entry name" value="DUAL SPECIFICITY PROTEIN PHOSPHATASE TPBA"/>
    <property type="match status" value="1"/>
</dbReference>